<dbReference type="EMBL" id="CP071595">
    <property type="protein sequence ID" value="QSY51710.1"/>
    <property type="molecule type" value="Genomic_DNA"/>
</dbReference>
<protein>
    <recommendedName>
        <fullName evidence="3">DivIVA domain-containing protein</fullName>
    </recommendedName>
</protein>
<evidence type="ECO:0008006" key="3">
    <source>
        <dbReference type="Google" id="ProtNLM"/>
    </source>
</evidence>
<gene>
    <name evidence="1" type="ORF">J3S04_13065</name>
</gene>
<evidence type="ECO:0000313" key="2">
    <source>
        <dbReference type="Proteomes" id="UP000671836"/>
    </source>
</evidence>
<evidence type="ECO:0000313" key="1">
    <source>
        <dbReference type="EMBL" id="QSY51710.1"/>
    </source>
</evidence>
<dbReference type="Proteomes" id="UP000671836">
    <property type="component" value="Chromosome"/>
</dbReference>
<keyword evidence="2" id="KW-1185">Reference proteome</keyword>
<dbReference type="RefSeq" id="WP_086567067.1">
    <property type="nucleotide sequence ID" value="NZ_CP071595.1"/>
</dbReference>
<accession>A0ABX7RTU0</accession>
<reference evidence="1 2" key="1">
    <citation type="submission" date="2021-03" db="EMBL/GenBank/DDBJ databases">
        <title>Streptomyces strains.</title>
        <authorList>
            <person name="Lund M.B."/>
            <person name="Toerring T."/>
        </authorList>
    </citation>
    <scope>NUCLEOTIDE SEQUENCE [LARGE SCALE GENOMIC DNA]</scope>
    <source>
        <strain evidence="1 2">KCC S-1010</strain>
    </source>
</reference>
<name>A0ABX7RTU0_9ACTN</name>
<organism evidence="1 2">
    <name type="scientific">Streptomyces griseocarneus</name>
    <dbReference type="NCBI Taxonomy" id="51201"/>
    <lineage>
        <taxon>Bacteria</taxon>
        <taxon>Bacillati</taxon>
        <taxon>Actinomycetota</taxon>
        <taxon>Actinomycetes</taxon>
        <taxon>Kitasatosporales</taxon>
        <taxon>Streptomycetaceae</taxon>
        <taxon>Streptomyces</taxon>
    </lineage>
</organism>
<proteinExistence type="predicted"/>
<sequence>MSAYLDQAREAYEAERRVHAANKARETLAHERKALAALAAADAGESLDAIGGAIGLHATNVAELVEEARRLAPALPGRPGRSPQHVVMRYAAGEISRDEMIETLSTWPYAPAGPIAENLLNDFRPRVSGSFDDVRSAVYQGYIDDDAFDTIVERFAAGQQR</sequence>